<evidence type="ECO:0000313" key="10">
    <source>
        <dbReference type="EMBL" id="PIU99694.1"/>
    </source>
</evidence>
<dbReference type="EMBL" id="PEVG01000012">
    <property type="protein sequence ID" value="PIU99694.1"/>
    <property type="molecule type" value="Genomic_DNA"/>
</dbReference>
<dbReference type="Gene3D" id="3.30.460.10">
    <property type="entry name" value="Beta Polymerase, domain 2"/>
    <property type="match status" value="1"/>
</dbReference>
<comment type="similarity">
    <text evidence="8">Belongs to the tRNA nucleotidyltransferase/poly(A) polymerase family.</text>
</comment>
<name>A0A2M7B9A3_9BACT</name>
<dbReference type="CDD" id="cd05398">
    <property type="entry name" value="NT_ClassII-CCAase"/>
    <property type="match status" value="1"/>
</dbReference>
<dbReference type="GO" id="GO:0016779">
    <property type="term" value="F:nucleotidyltransferase activity"/>
    <property type="evidence" value="ECO:0007669"/>
    <property type="project" value="UniProtKB-KW"/>
</dbReference>
<feature type="domain" description="HD" evidence="9">
    <location>
        <begin position="262"/>
        <end position="371"/>
    </location>
</feature>
<proteinExistence type="inferred from homology"/>
<evidence type="ECO:0000256" key="6">
    <source>
        <dbReference type="ARBA" id="ARBA00022741"/>
    </source>
</evidence>
<evidence type="ECO:0000256" key="5">
    <source>
        <dbReference type="ARBA" id="ARBA00022723"/>
    </source>
</evidence>
<dbReference type="PANTHER" id="PTHR46173:SF1">
    <property type="entry name" value="CCA TRNA NUCLEOTIDYLTRANSFERASE 1, MITOCHONDRIAL"/>
    <property type="match status" value="1"/>
</dbReference>
<organism evidence="10 11">
    <name type="scientific">Candidatus Tagabacteria bacterium CG03_land_8_20_14_0_80_41_22</name>
    <dbReference type="NCBI Taxonomy" id="1975020"/>
    <lineage>
        <taxon>Bacteria</taxon>
        <taxon>Candidatus Tagaibacteriota</taxon>
    </lineage>
</organism>
<evidence type="ECO:0000256" key="7">
    <source>
        <dbReference type="ARBA" id="ARBA00022842"/>
    </source>
</evidence>
<gene>
    <name evidence="10" type="ORF">COS58_00970</name>
</gene>
<dbReference type="Gene3D" id="1.10.246.80">
    <property type="match status" value="1"/>
</dbReference>
<dbReference type="Pfam" id="PF01743">
    <property type="entry name" value="PolyA_pol"/>
    <property type="match status" value="1"/>
</dbReference>
<evidence type="ECO:0000256" key="3">
    <source>
        <dbReference type="ARBA" id="ARBA00022694"/>
    </source>
</evidence>
<dbReference type="GO" id="GO:0008033">
    <property type="term" value="P:tRNA processing"/>
    <property type="evidence" value="ECO:0007669"/>
    <property type="project" value="UniProtKB-KW"/>
</dbReference>
<dbReference type="CDD" id="cd00077">
    <property type="entry name" value="HDc"/>
    <property type="match status" value="1"/>
</dbReference>
<dbReference type="NCBIfam" id="TIGR00277">
    <property type="entry name" value="HDIG"/>
    <property type="match status" value="1"/>
</dbReference>
<comment type="caution">
    <text evidence="10">The sequence shown here is derived from an EMBL/GenBank/DDBJ whole genome shotgun (WGS) entry which is preliminary data.</text>
</comment>
<evidence type="ECO:0000256" key="4">
    <source>
        <dbReference type="ARBA" id="ARBA00022695"/>
    </source>
</evidence>
<dbReference type="Pfam" id="PF01966">
    <property type="entry name" value="HD"/>
    <property type="match status" value="1"/>
</dbReference>
<dbReference type="InterPro" id="IPR003607">
    <property type="entry name" value="HD/PDEase_dom"/>
</dbReference>
<dbReference type="Gene3D" id="1.10.3090.10">
    <property type="entry name" value="cca-adding enzyme, domain 2"/>
    <property type="match status" value="1"/>
</dbReference>
<dbReference type="InterPro" id="IPR002646">
    <property type="entry name" value="PolA_pol_head_dom"/>
</dbReference>
<evidence type="ECO:0000259" key="9">
    <source>
        <dbReference type="PROSITE" id="PS51831"/>
    </source>
</evidence>
<evidence type="ECO:0000313" key="11">
    <source>
        <dbReference type="Proteomes" id="UP000228561"/>
    </source>
</evidence>
<dbReference type="GO" id="GO:0000049">
    <property type="term" value="F:tRNA binding"/>
    <property type="evidence" value="ECO:0007669"/>
    <property type="project" value="TreeGrafter"/>
</dbReference>
<dbReference type="PANTHER" id="PTHR46173">
    <property type="entry name" value="CCA TRNA NUCLEOTIDYLTRANSFERASE 1, MITOCHONDRIAL"/>
    <property type="match status" value="1"/>
</dbReference>
<dbReference type="GO" id="GO:0000166">
    <property type="term" value="F:nucleotide binding"/>
    <property type="evidence" value="ECO:0007669"/>
    <property type="project" value="UniProtKB-KW"/>
</dbReference>
<dbReference type="AlphaFoldDB" id="A0A2M7B9A3"/>
<sequence>MQDENTKEKNEQYEIPKEVLESLKTLEKADFDAYLVGGCVRDLLLKKIPKDWDITTNAAPEEIQKIFENTFYENEFGTVGVVTQSENQTLKTIEITPYREEAKYSDKRHPDEVKWAKTLEEDLKRRDFTINALAMRVEKEKTEIVDLFEGQKDLKNKIIRAVGNPEDRFNEDALRIMRAIRFSAELDFDIEEKTEKALKEKSGLLEMISKERIRDELVKMLMSGHPDKGFEKMRETGILRYVLPELEEGYGCCQNKHHIYTVWEHNIRALMHAVSKNWPLEIRLASLLHDIGKPRVKEGEGPDSTFYSHEIVSAKMAAKMMSRLKFSNKFREKVLKLVRWHLFFSDTEVITLSAVRRIIRNVGPENIWDLMKIRFTDRVGMGRPKEEPFRLRKYEAMVEQCLRDPLSVSMLKIDGNEIMEIAKIEPGPKVGYILHALLEQVLDDPSLNTAEWLSENVKRLAALPDEELKKFGEAGKEKKEGIEEKEIEKIKEKYRVNKRSGV</sequence>
<dbReference type="SUPFAM" id="SSF81301">
    <property type="entry name" value="Nucleotidyltransferase"/>
    <property type="match status" value="1"/>
</dbReference>
<evidence type="ECO:0000256" key="2">
    <source>
        <dbReference type="ARBA" id="ARBA00022679"/>
    </source>
</evidence>
<dbReference type="GO" id="GO:0046872">
    <property type="term" value="F:metal ion binding"/>
    <property type="evidence" value="ECO:0007669"/>
    <property type="project" value="UniProtKB-KW"/>
</dbReference>
<protein>
    <recommendedName>
        <fullName evidence="9">HD domain-containing protein</fullName>
    </recommendedName>
</protein>
<keyword evidence="6" id="KW-0547">Nucleotide-binding</keyword>
<keyword evidence="4" id="KW-0548">Nucleotidyltransferase</keyword>
<dbReference type="InterPro" id="IPR006674">
    <property type="entry name" value="HD_domain"/>
</dbReference>
<dbReference type="Proteomes" id="UP000228561">
    <property type="component" value="Unassembled WGS sequence"/>
</dbReference>
<keyword evidence="5" id="KW-0479">Metal-binding</keyword>
<comment type="cofactor">
    <cofactor evidence="1">
        <name>Mg(2+)</name>
        <dbReference type="ChEBI" id="CHEBI:18420"/>
    </cofactor>
</comment>
<dbReference type="InterPro" id="IPR050264">
    <property type="entry name" value="Bact_CCA-adding_enz_type3_sf"/>
</dbReference>
<keyword evidence="3" id="KW-0819">tRNA processing</keyword>
<dbReference type="SUPFAM" id="SSF81891">
    <property type="entry name" value="Poly A polymerase C-terminal region-like"/>
    <property type="match status" value="1"/>
</dbReference>
<keyword evidence="7" id="KW-0460">Magnesium</keyword>
<keyword evidence="8" id="KW-0694">RNA-binding</keyword>
<dbReference type="InterPro" id="IPR043519">
    <property type="entry name" value="NT_sf"/>
</dbReference>
<evidence type="ECO:0000256" key="1">
    <source>
        <dbReference type="ARBA" id="ARBA00001946"/>
    </source>
</evidence>
<dbReference type="PROSITE" id="PS51831">
    <property type="entry name" value="HD"/>
    <property type="match status" value="1"/>
</dbReference>
<dbReference type="InterPro" id="IPR032828">
    <property type="entry name" value="PolyA_RNA-bd"/>
</dbReference>
<keyword evidence="2 8" id="KW-0808">Transferase</keyword>
<dbReference type="InterPro" id="IPR006675">
    <property type="entry name" value="HDIG_dom"/>
</dbReference>
<evidence type="ECO:0000256" key="8">
    <source>
        <dbReference type="RuleBase" id="RU003953"/>
    </source>
</evidence>
<dbReference type="Pfam" id="PF12627">
    <property type="entry name" value="PolyA_pol_RNAbd"/>
    <property type="match status" value="1"/>
</dbReference>
<reference evidence="11" key="1">
    <citation type="submission" date="2017-09" db="EMBL/GenBank/DDBJ databases">
        <title>Depth-based differentiation of microbial function through sediment-hosted aquifers and enrichment of novel symbionts in the deep terrestrial subsurface.</title>
        <authorList>
            <person name="Probst A.J."/>
            <person name="Ladd B."/>
            <person name="Jarett J.K."/>
            <person name="Geller-Mcgrath D.E."/>
            <person name="Sieber C.M.K."/>
            <person name="Emerson J.B."/>
            <person name="Anantharaman K."/>
            <person name="Thomas B.C."/>
            <person name="Malmstrom R."/>
            <person name="Stieglmeier M."/>
            <person name="Klingl A."/>
            <person name="Woyke T."/>
            <person name="Ryan C.M."/>
            <person name="Banfield J.F."/>
        </authorList>
    </citation>
    <scope>NUCLEOTIDE SEQUENCE [LARGE SCALE GENOMIC DNA]</scope>
</reference>
<accession>A0A2M7B9A3</accession>